<protein>
    <submittedName>
        <fullName evidence="2">Efflux RND transporter permease subunit</fullName>
    </submittedName>
</protein>
<dbReference type="PRINTS" id="PR00702">
    <property type="entry name" value="ACRIFLAVINRP"/>
</dbReference>
<dbReference type="Gene3D" id="3.30.70.1430">
    <property type="entry name" value="Multidrug efflux transporter AcrB pore domain"/>
    <property type="match status" value="1"/>
</dbReference>
<dbReference type="SUPFAM" id="SSF82693">
    <property type="entry name" value="Multidrug efflux transporter AcrB pore domain, PN1, PN2, PC1 and PC2 subdomains"/>
    <property type="match status" value="2"/>
</dbReference>
<organism evidence="2">
    <name type="scientific">candidate division WOR-3 bacterium</name>
    <dbReference type="NCBI Taxonomy" id="2052148"/>
    <lineage>
        <taxon>Bacteria</taxon>
        <taxon>Bacteria division WOR-3</taxon>
    </lineage>
</organism>
<feature type="transmembrane region" description="Helical" evidence="1">
    <location>
        <begin position="726"/>
        <end position="745"/>
    </location>
</feature>
<gene>
    <name evidence="2" type="ORF">ENF18_08350</name>
</gene>
<dbReference type="AlphaFoldDB" id="A0A7C0ZFZ2"/>
<dbReference type="Pfam" id="PF00873">
    <property type="entry name" value="ACR_tran"/>
    <property type="match status" value="1"/>
</dbReference>
<keyword evidence="1" id="KW-0472">Membrane</keyword>
<dbReference type="Gene3D" id="1.20.1640.10">
    <property type="entry name" value="Multidrug efflux transporter AcrB transmembrane domain"/>
    <property type="match status" value="2"/>
</dbReference>
<feature type="transmembrane region" description="Helical" evidence="1">
    <location>
        <begin position="229"/>
        <end position="249"/>
    </location>
</feature>
<dbReference type="PANTHER" id="PTHR32063">
    <property type="match status" value="1"/>
</dbReference>
<proteinExistence type="predicted"/>
<keyword evidence="1" id="KW-0812">Transmembrane</keyword>
<feature type="non-terminal residue" evidence="2">
    <location>
        <position position="1"/>
    </location>
</feature>
<feature type="transmembrane region" description="Helical" evidence="1">
    <location>
        <begin position="300"/>
        <end position="320"/>
    </location>
</feature>
<dbReference type="GO" id="GO:0042910">
    <property type="term" value="F:xenobiotic transmembrane transporter activity"/>
    <property type="evidence" value="ECO:0007669"/>
    <property type="project" value="TreeGrafter"/>
</dbReference>
<dbReference type="Gene3D" id="3.30.2090.10">
    <property type="entry name" value="Multidrug efflux transporter AcrB TolC docking domain, DN and DC subdomains"/>
    <property type="match status" value="2"/>
</dbReference>
<dbReference type="Proteomes" id="UP000885847">
    <property type="component" value="Unassembled WGS sequence"/>
</dbReference>
<dbReference type="Gene3D" id="3.30.70.1320">
    <property type="entry name" value="Multidrug efflux transporter AcrB pore domain like"/>
    <property type="match status" value="1"/>
</dbReference>
<feature type="transmembrane region" description="Helical" evidence="1">
    <location>
        <begin position="752"/>
        <end position="772"/>
    </location>
</feature>
<accession>A0A7C0ZFZ2</accession>
<dbReference type="EMBL" id="DQWE01000392">
    <property type="protein sequence ID" value="HDI83782.1"/>
    <property type="molecule type" value="Genomic_DNA"/>
</dbReference>
<dbReference type="GO" id="GO:0005886">
    <property type="term" value="C:plasma membrane"/>
    <property type="evidence" value="ECO:0007669"/>
    <property type="project" value="TreeGrafter"/>
</dbReference>
<keyword evidence="1" id="KW-1133">Transmembrane helix</keyword>
<evidence type="ECO:0000313" key="2">
    <source>
        <dbReference type="EMBL" id="HDI83782.1"/>
    </source>
</evidence>
<dbReference type="SUPFAM" id="SSF82866">
    <property type="entry name" value="Multidrug efflux transporter AcrB transmembrane domain"/>
    <property type="match status" value="2"/>
</dbReference>
<feature type="transmembrane region" description="Helical" evidence="1">
    <location>
        <begin position="392"/>
        <end position="411"/>
    </location>
</feature>
<feature type="transmembrane region" description="Helical" evidence="1">
    <location>
        <begin position="203"/>
        <end position="222"/>
    </location>
</feature>
<dbReference type="InterPro" id="IPR001036">
    <property type="entry name" value="Acrflvin-R"/>
</dbReference>
<comment type="caution">
    <text evidence="2">The sequence shown here is derived from an EMBL/GenBank/DDBJ whole genome shotgun (WGS) entry which is preliminary data.</text>
</comment>
<dbReference type="Gene3D" id="3.30.70.1440">
    <property type="entry name" value="Multidrug efflux transporter AcrB pore domain"/>
    <property type="match status" value="1"/>
</dbReference>
<sequence length="889" mass="98355">KFSASMMPIIIASVRKINPGADVKKIIDEKISPRLSRIDGVGGVDAWGGIRDIQVRVKVDRVKMENLGISLQQVVGALMANNMDVPLGSVSALRKEIPVRVPAEFKSLQDIENTIVGFRGRNIIYLKDIAEVRFEPEERINYQRLNGYPSAVFAVTKRSGANTVAVARNVKEEIERLNSELKEVEVKVFIDNSKFIVSSISNLSRTIGFAILLVILVTFLMLNNFRASVIVATVIPVSLVVAFIFLFYSGGSLNIISLSAIAITIGMVVDNAIVVLENIFHHRERGESRREASIFGTQEVIQAIIASTITTIVIFLPLFLVKGLVGVLFRQLAVTVPLILATSLFTSMTLTPMLSSKFLKMTDKESKIEKWFRNLENGYKRLLKFSLRRKKLVLTLFLLLFVVGILLFRFIDTEFMPAGDTGYIRGEIELPLGTPLDVTNQMVGRIEGIIKSFPEVELYTARAGKSSSGFGAILGRMESSAYGSFSIFLKPKSKRKRTTEEVVNALIDTVKKLPGIKRVNFDVSGFTGPMGMEAPIKVSIFGPNISKLDSLAHFYSDRFEEIKGVLNTDISLKRGNPEIWFVPDREKLSNLGLTIADISSTLRSGIYGVEAGKLRREGEEFEIFVSLDDSSRKDPGLLQSLLVQTRDGRKIPIGTLGKVEYRYGAFSIQRSGGERVVYINLKLKGASPQKVVKKVKDVFEEYKLPAGMGYKIEGTIKDQAETFSTMFYAIILGMVLVFLVMAAQFESFLDPFIIMFSIPFAITGVSLIFFFTGATLSLMGMVGMLMLIGIVVNNAIVLVDYTNLLRLRGREVHEAVVEGAARRLRPVLMTALTTIFGLLPLAIGRGEGSELWAPLGISVIGGLVVSTFVTLILVPVLYSVFESRIRRRA</sequence>
<feature type="transmembrane region" description="Helical" evidence="1">
    <location>
        <begin position="855"/>
        <end position="881"/>
    </location>
</feature>
<feature type="transmembrane region" description="Helical" evidence="1">
    <location>
        <begin position="824"/>
        <end position="843"/>
    </location>
</feature>
<dbReference type="PANTHER" id="PTHR32063:SF0">
    <property type="entry name" value="SWARMING MOTILITY PROTEIN SWRC"/>
    <property type="match status" value="1"/>
</dbReference>
<evidence type="ECO:0000256" key="1">
    <source>
        <dbReference type="SAM" id="Phobius"/>
    </source>
</evidence>
<feature type="transmembrane region" description="Helical" evidence="1">
    <location>
        <begin position="255"/>
        <end position="280"/>
    </location>
</feature>
<name>A0A7C0ZFZ2_UNCW3</name>
<reference evidence="2" key="1">
    <citation type="journal article" date="2020" name="mSystems">
        <title>Genome- and Community-Level Interaction Insights into Carbon Utilization and Element Cycling Functions of Hydrothermarchaeota in Hydrothermal Sediment.</title>
        <authorList>
            <person name="Zhou Z."/>
            <person name="Liu Y."/>
            <person name="Xu W."/>
            <person name="Pan J."/>
            <person name="Luo Z.H."/>
            <person name="Li M."/>
        </authorList>
    </citation>
    <scope>NUCLEOTIDE SEQUENCE [LARGE SCALE GENOMIC DNA]</scope>
    <source>
        <strain evidence="2">HyVt-102</strain>
    </source>
</reference>
<dbReference type="SUPFAM" id="SSF82714">
    <property type="entry name" value="Multidrug efflux transporter AcrB TolC docking domain, DN and DC subdomains"/>
    <property type="match status" value="2"/>
</dbReference>
<feature type="transmembrane region" description="Helical" evidence="1">
    <location>
        <begin position="332"/>
        <end position="354"/>
    </location>
</feature>
<dbReference type="InterPro" id="IPR027463">
    <property type="entry name" value="AcrB_DN_DC_subdom"/>
</dbReference>
<feature type="transmembrane region" description="Helical" evidence="1">
    <location>
        <begin position="778"/>
        <end position="803"/>
    </location>
</feature>